<dbReference type="EMBL" id="VIKU02000002">
    <property type="protein sequence ID" value="NHF59693.1"/>
    <property type="molecule type" value="Genomic_DNA"/>
</dbReference>
<protein>
    <submittedName>
        <fullName evidence="2">Ester cyclase</fullName>
    </submittedName>
</protein>
<dbReference type="SUPFAM" id="SSF54427">
    <property type="entry name" value="NTF2-like"/>
    <property type="match status" value="1"/>
</dbReference>
<dbReference type="Proteomes" id="UP000707206">
    <property type="component" value="Unassembled WGS sequence"/>
</dbReference>
<dbReference type="RefSeq" id="WP_152574183.1">
    <property type="nucleotide sequence ID" value="NZ_VIKU02000002.1"/>
</dbReference>
<proteinExistence type="predicted"/>
<gene>
    <name evidence="2" type="ORF">FK220_010095</name>
</gene>
<evidence type="ECO:0000313" key="2">
    <source>
        <dbReference type="EMBL" id="NHF59693.1"/>
    </source>
</evidence>
<dbReference type="Gene3D" id="3.10.450.50">
    <property type="match status" value="1"/>
</dbReference>
<dbReference type="AlphaFoldDB" id="A0A967ASY6"/>
<name>A0A967ASY6_9FLAO</name>
<reference evidence="2" key="2">
    <citation type="submission" date="2020-03" db="EMBL/GenBank/DDBJ databases">
        <title>Flavobacteriaceae bacterium strain TP-CH-4, a member of the family Flavobacteriaceae isolated from a deep-sea seamount.</title>
        <authorList>
            <person name="Zhang D.-C."/>
        </authorList>
    </citation>
    <scope>NUCLEOTIDE SEQUENCE</scope>
    <source>
        <strain evidence="2">TP-CH-4</strain>
    </source>
</reference>
<reference evidence="2" key="1">
    <citation type="submission" date="2019-07" db="EMBL/GenBank/DDBJ databases">
        <authorList>
            <person name="De-Chao Zhang Q."/>
        </authorList>
    </citation>
    <scope>NUCLEOTIDE SEQUENCE</scope>
    <source>
        <strain evidence="2">TP-CH-4</strain>
    </source>
</reference>
<keyword evidence="3" id="KW-1185">Reference proteome</keyword>
<dbReference type="Pfam" id="PF12680">
    <property type="entry name" value="SnoaL_2"/>
    <property type="match status" value="1"/>
</dbReference>
<comment type="caution">
    <text evidence="2">The sequence shown here is derived from an EMBL/GenBank/DDBJ whole genome shotgun (WGS) entry which is preliminary data.</text>
</comment>
<sequence length="123" mass="13857">MSTAHPKITLLQQLDLTNLATAKDIIAEYRVWHYFNPRLPQIQGDYVGIEGFRDFFGKMAQTTSGSFKVNPISITPIGDELVITHVRNTMLLEGKPIEIDAVVVWRIVNGKITEAWDIPAVYS</sequence>
<evidence type="ECO:0000313" key="3">
    <source>
        <dbReference type="Proteomes" id="UP000707206"/>
    </source>
</evidence>
<dbReference type="InterPro" id="IPR037401">
    <property type="entry name" value="SnoaL-like"/>
</dbReference>
<dbReference type="InterPro" id="IPR032710">
    <property type="entry name" value="NTF2-like_dom_sf"/>
</dbReference>
<evidence type="ECO:0000259" key="1">
    <source>
        <dbReference type="Pfam" id="PF12680"/>
    </source>
</evidence>
<accession>A0A967ASY6</accession>
<feature type="domain" description="SnoaL-like" evidence="1">
    <location>
        <begin position="18"/>
        <end position="114"/>
    </location>
</feature>
<organism evidence="2 3">
    <name type="scientific">Pelagihabitans pacificus</name>
    <dbReference type="NCBI Taxonomy" id="2696054"/>
    <lineage>
        <taxon>Bacteria</taxon>
        <taxon>Pseudomonadati</taxon>
        <taxon>Bacteroidota</taxon>
        <taxon>Flavobacteriia</taxon>
        <taxon>Flavobacteriales</taxon>
        <taxon>Flavobacteriaceae</taxon>
        <taxon>Pelagihabitans</taxon>
    </lineage>
</organism>